<name>A0A381XJU1_9ZZZZ</name>
<reference evidence="1" key="1">
    <citation type="submission" date="2018-05" db="EMBL/GenBank/DDBJ databases">
        <authorList>
            <person name="Lanie J.A."/>
            <person name="Ng W.-L."/>
            <person name="Kazmierczak K.M."/>
            <person name="Andrzejewski T.M."/>
            <person name="Davidsen T.M."/>
            <person name="Wayne K.J."/>
            <person name="Tettelin H."/>
            <person name="Glass J.I."/>
            <person name="Rusch D."/>
            <person name="Podicherti R."/>
            <person name="Tsui H.-C.T."/>
            <person name="Winkler M.E."/>
        </authorList>
    </citation>
    <scope>NUCLEOTIDE SEQUENCE</scope>
</reference>
<organism evidence="1">
    <name type="scientific">marine metagenome</name>
    <dbReference type="NCBI Taxonomy" id="408172"/>
    <lineage>
        <taxon>unclassified sequences</taxon>
        <taxon>metagenomes</taxon>
        <taxon>ecological metagenomes</taxon>
    </lineage>
</organism>
<sequence length="491" mass="52207">MAVGRISGPLLKSNLIRNGIDLAFENDLLYLDVNNLRVGVKTSSPQYELDINGTTKTTNLVVDTDATIAGVNFNSNTISTTNDYLNLGTLDTIVYHNKLRVDSIDIEGNLISSNDSNANIEFRPNGTGTVDIFSNLNVDGSVHVTGNITADGNIVIGDEDTDSITLNAEIASDIIPDVTNTYNLGSVSRQLYNAWIYSVHSNDANIGDMEIRDNYIQTVVSNADLELRGSGTGAVTIDTFTFKDATISSTGNFTISPATGNVQITGTGALKLPTGTTAQRPTADAGLIRYNTDLNTFEGYDNSNWIVLNGVQDLDGNTKITAELTPGANDDTIRFYIAGTQVADITSARFNAGKVIVDDIQIDGNTIETTTADTDLEFDANGTGSIVFDSALGFRNSTITNLVNNGITNFSNTGNGYYKFTGTGGMVIPVGNNTNRPPVINTETGMVRFNTAEQRVEIYDGTDWVSVAGSASGITVGDAESIALELILSLG</sequence>
<dbReference type="AlphaFoldDB" id="A0A381XJU1"/>
<accession>A0A381XJU1</accession>
<gene>
    <name evidence="1" type="ORF">METZ01_LOCUS117407</name>
</gene>
<evidence type="ECO:0000313" key="1">
    <source>
        <dbReference type="EMBL" id="SVA64553.1"/>
    </source>
</evidence>
<dbReference type="EMBL" id="UINC01015307">
    <property type="protein sequence ID" value="SVA64553.1"/>
    <property type="molecule type" value="Genomic_DNA"/>
</dbReference>
<protein>
    <submittedName>
        <fullName evidence="1">Uncharacterized protein</fullName>
    </submittedName>
</protein>
<proteinExistence type="predicted"/>